<organism evidence="1 2">
    <name type="scientific">Panagrolaimus sp. ES5</name>
    <dbReference type="NCBI Taxonomy" id="591445"/>
    <lineage>
        <taxon>Eukaryota</taxon>
        <taxon>Metazoa</taxon>
        <taxon>Ecdysozoa</taxon>
        <taxon>Nematoda</taxon>
        <taxon>Chromadorea</taxon>
        <taxon>Rhabditida</taxon>
        <taxon>Tylenchina</taxon>
        <taxon>Panagrolaimomorpha</taxon>
        <taxon>Panagrolaimoidea</taxon>
        <taxon>Panagrolaimidae</taxon>
        <taxon>Panagrolaimus</taxon>
    </lineage>
</organism>
<protein>
    <submittedName>
        <fullName evidence="2">C2H2-type domain-containing protein</fullName>
    </submittedName>
</protein>
<evidence type="ECO:0000313" key="2">
    <source>
        <dbReference type="WBParaSite" id="ES5_v2.g26229.t1"/>
    </source>
</evidence>
<evidence type="ECO:0000313" key="1">
    <source>
        <dbReference type="Proteomes" id="UP000887579"/>
    </source>
</evidence>
<reference evidence="2" key="1">
    <citation type="submission" date="2022-11" db="UniProtKB">
        <authorList>
            <consortium name="WormBaseParasite"/>
        </authorList>
    </citation>
    <scope>IDENTIFICATION</scope>
</reference>
<dbReference type="WBParaSite" id="ES5_v2.g26229.t1">
    <property type="protein sequence ID" value="ES5_v2.g26229.t1"/>
    <property type="gene ID" value="ES5_v2.g26229"/>
</dbReference>
<sequence length="277" mass="31039">MNAVCPAYFRMTKHQSGYVSVYAQLRHIGHECIPKYKTISSYAPLRNSITDIELGIQAFKDLSKATIPFDYPMDKNSLISSCMEVLTNIKFEFQRAKLLIDGIIPSEQIDDEPFASYDEELFKSSADLDIFALPTPQESSPNSRNGEHQSPVLRFESSPELEDEVEILKNSIYNAVANLNNNSNSLSQVSPPPGDIPSPPTHSNDPGPSTSTSVEKLDTVRNMDEERIKQYRQTPNVLENGRIQCTLCSVILKTFDSYNIHRHTQHGLPTIENTTTG</sequence>
<proteinExistence type="predicted"/>
<accession>A0AC34G9E3</accession>
<dbReference type="Proteomes" id="UP000887579">
    <property type="component" value="Unplaced"/>
</dbReference>
<name>A0AC34G9E3_9BILA</name>